<sequence length="500" mass="58595">MTHRSSTGDLGHYDDDSRPQRWDRERFERIRSRGPESRESFRFEERDSGHGRRGYDTEIDITERNRGGRTRIEVIDRDYEDERPTRRRPEFLDRHEPTPSEVNKTALAPYRRKSIVERDLDPPARRPARPQFVRRQSSLDTFDRRPIARYGDREKEEWRPPTNVPIPLPFRERRRKPTYDDYDDYEEIRYRDYEPDSREEYRDIEIRRERSTRRRRRSGRSKRAPSSSSSSSASTQRPSVKASSVHTPSVHSVSVHHVHEPSVHESSVHEPSVHEPPPPPLPGKKGRTRMPKRLVHINALIEKGYEFDDEEDFLVVRRALEKEQIDEVIKISEGYKESRVTYRYEDTGEPAPPPPLEMPPPPPPPASVHSHHSQHIPPPPPAPPAAFAPPPPPAAFAPPPPPASVYSHNVRTVEPSHNYQFEEHIQESNHISGPVTSLVPRRPRTEREIREEIRSLEEERRLVRIDRETDYEIVERPKERDVVRVEKDRKGRLALVRSSH</sequence>
<feature type="compositionally biased region" description="Low complexity" evidence="1">
    <location>
        <begin position="224"/>
        <end position="255"/>
    </location>
</feature>
<dbReference type="InterPro" id="IPR058348">
    <property type="entry name" value="DUF8035"/>
</dbReference>
<evidence type="ECO:0000259" key="2">
    <source>
        <dbReference type="Pfam" id="PF26118"/>
    </source>
</evidence>
<feature type="region of interest" description="Disordered" evidence="1">
    <location>
        <begin position="1"/>
        <end position="290"/>
    </location>
</feature>
<name>A0A6A6WLP0_9PEZI</name>
<feature type="domain" description="DUF8035" evidence="2">
    <location>
        <begin position="284"/>
        <end position="337"/>
    </location>
</feature>
<dbReference type="Proteomes" id="UP000799437">
    <property type="component" value="Unassembled WGS sequence"/>
</dbReference>
<feature type="compositionally biased region" description="Basic and acidic residues" evidence="1">
    <location>
        <begin position="187"/>
        <end position="209"/>
    </location>
</feature>
<dbReference type="Pfam" id="PF26118">
    <property type="entry name" value="DUF8035"/>
    <property type="match status" value="1"/>
</dbReference>
<reference evidence="3" key="1">
    <citation type="journal article" date="2020" name="Stud. Mycol.">
        <title>101 Dothideomycetes genomes: a test case for predicting lifestyles and emergence of pathogens.</title>
        <authorList>
            <person name="Haridas S."/>
            <person name="Albert R."/>
            <person name="Binder M."/>
            <person name="Bloem J."/>
            <person name="Labutti K."/>
            <person name="Salamov A."/>
            <person name="Andreopoulos B."/>
            <person name="Baker S."/>
            <person name="Barry K."/>
            <person name="Bills G."/>
            <person name="Bluhm B."/>
            <person name="Cannon C."/>
            <person name="Castanera R."/>
            <person name="Culley D."/>
            <person name="Daum C."/>
            <person name="Ezra D."/>
            <person name="Gonzalez J."/>
            <person name="Henrissat B."/>
            <person name="Kuo A."/>
            <person name="Liang C."/>
            <person name="Lipzen A."/>
            <person name="Lutzoni F."/>
            <person name="Magnuson J."/>
            <person name="Mondo S."/>
            <person name="Nolan M."/>
            <person name="Ohm R."/>
            <person name="Pangilinan J."/>
            <person name="Park H.-J."/>
            <person name="Ramirez L."/>
            <person name="Alfaro M."/>
            <person name="Sun H."/>
            <person name="Tritt A."/>
            <person name="Yoshinaga Y."/>
            <person name="Zwiers L.-H."/>
            <person name="Turgeon B."/>
            <person name="Goodwin S."/>
            <person name="Spatafora J."/>
            <person name="Crous P."/>
            <person name="Grigoriev I."/>
        </authorList>
    </citation>
    <scope>NUCLEOTIDE SEQUENCE</scope>
    <source>
        <strain evidence="3">CBS 121739</strain>
    </source>
</reference>
<keyword evidence="4" id="KW-1185">Reference proteome</keyword>
<feature type="compositionally biased region" description="Pro residues" evidence="1">
    <location>
        <begin position="376"/>
        <end position="403"/>
    </location>
</feature>
<evidence type="ECO:0000256" key="1">
    <source>
        <dbReference type="SAM" id="MobiDB-lite"/>
    </source>
</evidence>
<dbReference type="OrthoDB" id="2192830at2759"/>
<gene>
    <name evidence="3" type="ORF">EJ05DRAFT_25136</name>
</gene>
<dbReference type="EMBL" id="ML996565">
    <property type="protein sequence ID" value="KAF2763083.1"/>
    <property type="molecule type" value="Genomic_DNA"/>
</dbReference>
<feature type="compositionally biased region" description="Basic and acidic residues" evidence="1">
    <location>
        <begin position="114"/>
        <end position="124"/>
    </location>
</feature>
<protein>
    <recommendedName>
        <fullName evidence="2">DUF8035 domain-containing protein</fullName>
    </recommendedName>
</protein>
<proteinExistence type="predicted"/>
<feature type="compositionally biased region" description="Basic and acidic residues" evidence="1">
    <location>
        <begin position="257"/>
        <end position="273"/>
    </location>
</feature>
<feature type="compositionally biased region" description="Basic and acidic residues" evidence="1">
    <location>
        <begin position="141"/>
        <end position="159"/>
    </location>
</feature>
<feature type="compositionally biased region" description="Basic and acidic residues" evidence="1">
    <location>
        <begin position="11"/>
        <end position="98"/>
    </location>
</feature>
<dbReference type="GeneID" id="54481226"/>
<feature type="region of interest" description="Disordered" evidence="1">
    <location>
        <begin position="338"/>
        <end position="411"/>
    </location>
</feature>
<evidence type="ECO:0000313" key="4">
    <source>
        <dbReference type="Proteomes" id="UP000799437"/>
    </source>
</evidence>
<evidence type="ECO:0000313" key="3">
    <source>
        <dbReference type="EMBL" id="KAF2763083.1"/>
    </source>
</evidence>
<feature type="compositionally biased region" description="Basic residues" evidence="1">
    <location>
        <begin position="210"/>
        <end position="223"/>
    </location>
</feature>
<feature type="compositionally biased region" description="Pro residues" evidence="1">
    <location>
        <begin position="350"/>
        <end position="366"/>
    </location>
</feature>
<organism evidence="3 4">
    <name type="scientific">Pseudovirgaria hyperparasitica</name>
    <dbReference type="NCBI Taxonomy" id="470096"/>
    <lineage>
        <taxon>Eukaryota</taxon>
        <taxon>Fungi</taxon>
        <taxon>Dikarya</taxon>
        <taxon>Ascomycota</taxon>
        <taxon>Pezizomycotina</taxon>
        <taxon>Dothideomycetes</taxon>
        <taxon>Dothideomycetes incertae sedis</taxon>
        <taxon>Acrospermales</taxon>
        <taxon>Acrospermaceae</taxon>
        <taxon>Pseudovirgaria</taxon>
    </lineage>
</organism>
<dbReference type="AlphaFoldDB" id="A0A6A6WLP0"/>
<accession>A0A6A6WLP0</accession>
<dbReference type="RefSeq" id="XP_033605534.1">
    <property type="nucleotide sequence ID" value="XM_033740172.1"/>
</dbReference>